<dbReference type="InterPro" id="IPR000847">
    <property type="entry name" value="LysR_HTH_N"/>
</dbReference>
<feature type="domain" description="HTH lysR-type" evidence="5">
    <location>
        <begin position="1"/>
        <end position="58"/>
    </location>
</feature>
<evidence type="ECO:0000256" key="1">
    <source>
        <dbReference type="ARBA" id="ARBA00009437"/>
    </source>
</evidence>
<dbReference type="InterPro" id="IPR036390">
    <property type="entry name" value="WH_DNA-bd_sf"/>
</dbReference>
<dbReference type="GO" id="GO:0003677">
    <property type="term" value="F:DNA binding"/>
    <property type="evidence" value="ECO:0007669"/>
    <property type="project" value="UniProtKB-KW"/>
</dbReference>
<comment type="caution">
    <text evidence="6">The sequence shown here is derived from an EMBL/GenBank/DDBJ whole genome shotgun (WGS) entry which is preliminary data.</text>
</comment>
<accession>A0AAE3NUB8</accession>
<dbReference type="GO" id="GO:0032993">
    <property type="term" value="C:protein-DNA complex"/>
    <property type="evidence" value="ECO:0007669"/>
    <property type="project" value="TreeGrafter"/>
</dbReference>
<comment type="similarity">
    <text evidence="1">Belongs to the LysR transcriptional regulatory family.</text>
</comment>
<protein>
    <submittedName>
        <fullName evidence="6">LysR family transcriptional regulator</fullName>
    </submittedName>
</protein>
<organism evidence="6 7">
    <name type="scientific">Psychromarinibacter sediminicola</name>
    <dbReference type="NCBI Taxonomy" id="3033385"/>
    <lineage>
        <taxon>Bacteria</taxon>
        <taxon>Pseudomonadati</taxon>
        <taxon>Pseudomonadota</taxon>
        <taxon>Alphaproteobacteria</taxon>
        <taxon>Rhodobacterales</taxon>
        <taxon>Paracoccaceae</taxon>
        <taxon>Psychromarinibacter</taxon>
    </lineage>
</organism>
<keyword evidence="2" id="KW-0805">Transcription regulation</keyword>
<evidence type="ECO:0000313" key="7">
    <source>
        <dbReference type="Proteomes" id="UP001220964"/>
    </source>
</evidence>
<dbReference type="InterPro" id="IPR005119">
    <property type="entry name" value="LysR_subst-bd"/>
</dbReference>
<dbReference type="FunFam" id="1.10.10.10:FF:000001">
    <property type="entry name" value="LysR family transcriptional regulator"/>
    <property type="match status" value="1"/>
</dbReference>
<keyword evidence="3" id="KW-0238">DNA-binding</keyword>
<evidence type="ECO:0000256" key="4">
    <source>
        <dbReference type="ARBA" id="ARBA00023163"/>
    </source>
</evidence>
<dbReference type="PANTHER" id="PTHR30346">
    <property type="entry name" value="TRANSCRIPTIONAL DUAL REGULATOR HCAR-RELATED"/>
    <property type="match status" value="1"/>
</dbReference>
<dbReference type="PANTHER" id="PTHR30346:SF0">
    <property type="entry name" value="HCA OPERON TRANSCRIPTIONAL ACTIVATOR HCAR"/>
    <property type="match status" value="1"/>
</dbReference>
<dbReference type="Gene3D" id="1.10.10.10">
    <property type="entry name" value="Winged helix-like DNA-binding domain superfamily/Winged helix DNA-binding domain"/>
    <property type="match status" value="1"/>
</dbReference>
<keyword evidence="4" id="KW-0804">Transcription</keyword>
<gene>
    <name evidence="6" type="ORF">P1J78_10245</name>
</gene>
<dbReference type="CDD" id="cd08414">
    <property type="entry name" value="PBP2_LTTR_aromatics_like"/>
    <property type="match status" value="1"/>
</dbReference>
<dbReference type="AlphaFoldDB" id="A0AAE3NUB8"/>
<sequence length="298" mass="32508">MDQGQLEAVVILSEELHFANAARRLGISQPALSQKLHKLEADLGVSLFSRSQRRVRLTEAGKLFLVQARAALYEIERAIRTARNAAKGQIGSLSIGFVENASQNVLPKAVSAFRNKYPDVDLRLSEMISTELFEKLLTERIDMALMRPVKTDPSLETQLVLSESYVAALPVDHPLTSQAAVRISDLAAYPLIMAAGAKATYLRSQFMSHFARRGYEMSVGQEVNQLPAIIGLVSSGVGYALLPESSVTMSALDVEYRPLADPDAPSADLIVAWRSGATNPIIKPFADCLPIPKRGDYA</sequence>
<dbReference type="Proteomes" id="UP001220964">
    <property type="component" value="Unassembled WGS sequence"/>
</dbReference>
<dbReference type="Gene3D" id="3.40.190.10">
    <property type="entry name" value="Periplasmic binding protein-like II"/>
    <property type="match status" value="2"/>
</dbReference>
<dbReference type="PRINTS" id="PR00039">
    <property type="entry name" value="HTHLYSR"/>
</dbReference>
<evidence type="ECO:0000259" key="5">
    <source>
        <dbReference type="PROSITE" id="PS50931"/>
    </source>
</evidence>
<dbReference type="SUPFAM" id="SSF53850">
    <property type="entry name" value="Periplasmic binding protein-like II"/>
    <property type="match status" value="1"/>
</dbReference>
<keyword evidence="7" id="KW-1185">Reference proteome</keyword>
<name>A0AAE3NUB8_9RHOB</name>
<evidence type="ECO:0000313" key="6">
    <source>
        <dbReference type="EMBL" id="MDF0601110.1"/>
    </source>
</evidence>
<proteinExistence type="inferred from homology"/>
<dbReference type="Pfam" id="PF03466">
    <property type="entry name" value="LysR_substrate"/>
    <property type="match status" value="1"/>
</dbReference>
<dbReference type="GO" id="GO:0003700">
    <property type="term" value="F:DNA-binding transcription factor activity"/>
    <property type="evidence" value="ECO:0007669"/>
    <property type="project" value="InterPro"/>
</dbReference>
<reference evidence="6" key="1">
    <citation type="submission" date="2023-03" db="EMBL/GenBank/DDBJ databases">
        <title>Multiphase analysis and comparison of six strains from genera Psychromarinibacter, Lutimaribacter, and Maritimibacter, including a novel species: Psychromarinibacter sediminicola sp. nov.</title>
        <authorList>
            <person name="Wang Y.-H."/>
            <person name="Ye M.-Q."/>
            <person name="Du Z.-J."/>
        </authorList>
    </citation>
    <scope>NUCLEOTIDE SEQUENCE</scope>
    <source>
        <strain evidence="6">C21-152</strain>
    </source>
</reference>
<dbReference type="Pfam" id="PF00126">
    <property type="entry name" value="HTH_1"/>
    <property type="match status" value="1"/>
</dbReference>
<evidence type="ECO:0000256" key="2">
    <source>
        <dbReference type="ARBA" id="ARBA00023015"/>
    </source>
</evidence>
<dbReference type="SUPFAM" id="SSF46785">
    <property type="entry name" value="Winged helix' DNA-binding domain"/>
    <property type="match status" value="1"/>
</dbReference>
<dbReference type="PROSITE" id="PS50931">
    <property type="entry name" value="HTH_LYSR"/>
    <property type="match status" value="1"/>
</dbReference>
<evidence type="ECO:0000256" key="3">
    <source>
        <dbReference type="ARBA" id="ARBA00023125"/>
    </source>
</evidence>
<dbReference type="InterPro" id="IPR036388">
    <property type="entry name" value="WH-like_DNA-bd_sf"/>
</dbReference>
<dbReference type="EMBL" id="JARGYC010000022">
    <property type="protein sequence ID" value="MDF0601110.1"/>
    <property type="molecule type" value="Genomic_DNA"/>
</dbReference>